<name>A0A8K1CTR5_PYTOL</name>
<protein>
    <submittedName>
        <fullName evidence="2">Uncharacterized protein</fullName>
    </submittedName>
</protein>
<keyword evidence="3" id="KW-1185">Reference proteome</keyword>
<keyword evidence="1" id="KW-0812">Transmembrane</keyword>
<gene>
    <name evidence="2" type="ORF">Poli38472_001250</name>
</gene>
<dbReference type="PANTHER" id="PTHR24221:SF503">
    <property type="entry name" value="MITOCHONDRIAL POTASSIUM CHANNEL ATP-BINDING SUBUNIT"/>
    <property type="match status" value="1"/>
</dbReference>
<feature type="transmembrane region" description="Helical" evidence="1">
    <location>
        <begin position="9"/>
        <end position="34"/>
    </location>
</feature>
<sequence length="803" mass="88370">MERVHTCRVLVRALTPIEGLLVAIGFALSAWIGWESGFASLLLGEMVLLRAKAASSGSHADWMRIETESIRLLLKIAVGSFVGHLCCSSAMRLRANRINQDPKNRVQDVELLEFTLKMSQSAVSAVVALPIALFHGWDLLLVVFVLSAVFFYAPTMLAAAEKREQGGLRDSDTRKVTAALQLKHIWSHSRSIQVLDAMEAVERTLGTALDEVFAMDTTSGVELFALHLELMLALLLPSVVLAYVGWKASGEDKSSDTLRCVLIAGLAALTFVRAVVNGQGSPTREEKGTPFLIDEAMEARVCEWLRPHALANDHKVVAVCVGFVLAPVIMIVASGVMAQGLSRLFGGHDTWSIALWSGSLLVSGLVLSFYMQRQISLLMDIGREVQHRVFAEVMKAEFQNGDDEASEQDDQAVDCLLGDLPALVVCAMPLFPVTKWSANISLAVMLVVSMFIDWRVAILHVMAARLSKKHVRYAGQYKTLGQLHNGCAYAYDEALNWFISACTFSCEMRWITTGLSSFHSVVLISIIDIFASGSVCLRASEAPELLRLLVLEAADRILQRKTKTLSHNEPLPPTGNRSVKELKGEVSFEDVPITSGKTTHYFRSKLAAGKTTVVYGGSSTERRSLVLCMLQLPGWDRIPTGNIFLDGVNVSQLDQTWLRQHVTLLDVDPVLIDASVADNIALGCPDASWEDIKRVAVMSGLLPCYLAEALKDNVHRASTQAWLKGCMGSLSIARILIRQPKVIIVDEENRDVDDLTDSSGYFNLVYWLVEILDQAEVQPTIVVFARDERSTAWGQFADHFICI</sequence>
<keyword evidence="1" id="KW-1133">Transmembrane helix</keyword>
<dbReference type="SUPFAM" id="SSF52540">
    <property type="entry name" value="P-loop containing nucleoside triphosphate hydrolases"/>
    <property type="match status" value="1"/>
</dbReference>
<comment type="caution">
    <text evidence="2">The sequence shown here is derived from an EMBL/GenBank/DDBJ whole genome shotgun (WGS) entry which is preliminary data.</text>
</comment>
<evidence type="ECO:0000313" key="3">
    <source>
        <dbReference type="Proteomes" id="UP000794436"/>
    </source>
</evidence>
<dbReference type="GO" id="GO:0042626">
    <property type="term" value="F:ATPase-coupled transmembrane transporter activity"/>
    <property type="evidence" value="ECO:0007669"/>
    <property type="project" value="TreeGrafter"/>
</dbReference>
<feature type="transmembrane region" description="Helical" evidence="1">
    <location>
        <begin position="139"/>
        <end position="160"/>
    </location>
</feature>
<accession>A0A8K1CTR5</accession>
<evidence type="ECO:0000256" key="1">
    <source>
        <dbReference type="SAM" id="Phobius"/>
    </source>
</evidence>
<dbReference type="EMBL" id="SPLM01000001">
    <property type="protein sequence ID" value="TMW69094.1"/>
    <property type="molecule type" value="Genomic_DNA"/>
</dbReference>
<dbReference type="PANTHER" id="PTHR24221">
    <property type="entry name" value="ATP-BINDING CASSETTE SUB-FAMILY B"/>
    <property type="match status" value="1"/>
</dbReference>
<reference evidence="2" key="1">
    <citation type="submission" date="2019-03" db="EMBL/GenBank/DDBJ databases">
        <title>Long read genome sequence of the mycoparasitic Pythium oligandrum ATCC 38472 isolated from sugarbeet rhizosphere.</title>
        <authorList>
            <person name="Gaulin E."/>
        </authorList>
    </citation>
    <scope>NUCLEOTIDE SEQUENCE</scope>
    <source>
        <strain evidence="2">ATCC 38472_TT</strain>
    </source>
</reference>
<dbReference type="InterPro" id="IPR039421">
    <property type="entry name" value="Type_1_exporter"/>
</dbReference>
<feature type="transmembrane region" description="Helical" evidence="1">
    <location>
        <begin position="440"/>
        <end position="463"/>
    </location>
</feature>
<feature type="transmembrane region" description="Helical" evidence="1">
    <location>
        <begin position="350"/>
        <end position="370"/>
    </location>
</feature>
<dbReference type="InterPro" id="IPR027417">
    <property type="entry name" value="P-loop_NTPase"/>
</dbReference>
<dbReference type="AlphaFoldDB" id="A0A8K1CTR5"/>
<dbReference type="OrthoDB" id="6593433at2759"/>
<keyword evidence="1" id="KW-0472">Membrane</keyword>
<proteinExistence type="predicted"/>
<feature type="transmembrane region" description="Helical" evidence="1">
    <location>
        <begin position="258"/>
        <end position="276"/>
    </location>
</feature>
<dbReference type="GO" id="GO:0016020">
    <property type="term" value="C:membrane"/>
    <property type="evidence" value="ECO:0007669"/>
    <property type="project" value="TreeGrafter"/>
</dbReference>
<evidence type="ECO:0000313" key="2">
    <source>
        <dbReference type="EMBL" id="TMW69094.1"/>
    </source>
</evidence>
<feature type="transmembrane region" description="Helical" evidence="1">
    <location>
        <begin position="223"/>
        <end position="246"/>
    </location>
</feature>
<dbReference type="Gene3D" id="3.40.50.300">
    <property type="entry name" value="P-loop containing nucleotide triphosphate hydrolases"/>
    <property type="match status" value="1"/>
</dbReference>
<organism evidence="2 3">
    <name type="scientific">Pythium oligandrum</name>
    <name type="common">Mycoparasitic fungus</name>
    <dbReference type="NCBI Taxonomy" id="41045"/>
    <lineage>
        <taxon>Eukaryota</taxon>
        <taxon>Sar</taxon>
        <taxon>Stramenopiles</taxon>
        <taxon>Oomycota</taxon>
        <taxon>Peronosporomycetes</taxon>
        <taxon>Pythiales</taxon>
        <taxon>Pythiaceae</taxon>
        <taxon>Pythium</taxon>
    </lineage>
</organism>
<dbReference type="Proteomes" id="UP000794436">
    <property type="component" value="Unassembled WGS sequence"/>
</dbReference>
<feature type="transmembrane region" description="Helical" evidence="1">
    <location>
        <begin position="316"/>
        <end position="338"/>
    </location>
</feature>